<evidence type="ECO:0000256" key="13">
    <source>
        <dbReference type="SAM" id="Phobius"/>
    </source>
</evidence>
<feature type="compositionally biased region" description="Basic and acidic residues" evidence="12">
    <location>
        <begin position="192"/>
        <end position="201"/>
    </location>
</feature>
<keyword evidence="5 13" id="KW-0812">Transmembrane</keyword>
<dbReference type="GO" id="GO:0000325">
    <property type="term" value="C:plant-type vacuole"/>
    <property type="evidence" value="ECO:0007669"/>
    <property type="project" value="TreeGrafter"/>
</dbReference>
<feature type="region of interest" description="Disordered" evidence="12">
    <location>
        <begin position="164"/>
        <end position="201"/>
    </location>
</feature>
<keyword evidence="6" id="KW-0479">Metal-binding</keyword>
<evidence type="ECO:0000256" key="10">
    <source>
        <dbReference type="ARBA" id="ARBA00022989"/>
    </source>
</evidence>
<dbReference type="EC" id="2.3.2.27" evidence="3"/>
<evidence type="ECO:0000256" key="5">
    <source>
        <dbReference type="ARBA" id="ARBA00022692"/>
    </source>
</evidence>
<feature type="transmembrane region" description="Helical" evidence="13">
    <location>
        <begin position="209"/>
        <end position="227"/>
    </location>
</feature>
<feature type="transmembrane region" description="Helical" evidence="13">
    <location>
        <begin position="239"/>
        <end position="272"/>
    </location>
</feature>
<keyword evidence="8" id="KW-0833">Ubl conjugation pathway</keyword>
<comment type="subcellular location">
    <subcellularLocation>
        <location evidence="2">Membrane</location>
        <topology evidence="2">Multi-pass membrane protein</topology>
    </subcellularLocation>
</comment>
<evidence type="ECO:0000256" key="6">
    <source>
        <dbReference type="ARBA" id="ARBA00022723"/>
    </source>
</evidence>
<evidence type="ECO:0000256" key="3">
    <source>
        <dbReference type="ARBA" id="ARBA00012483"/>
    </source>
</evidence>
<dbReference type="Proteomes" id="UP001345219">
    <property type="component" value="Chromosome 9"/>
</dbReference>
<sequence length="446" mass="49829">MPPSSPPRPVASIADAVDASPLLGHSVADNLLRSRRFLRQPVPPLGGTAARLLRRASGRRMSLREPSMQVRENAAEQLENRQSDWAYSKPIVVLDILWNLVLVGAAFSILVLSADEIPDVPLRLWIVGYVFQCVFHMACVIVEYTRRQREMEYEGLERNRGWGSGDLNPYSNSNSVSGSEEGDSEDYTTETNQHHDDEETSVTKHLESANTMFSFVWWIIGFYWVDAGGQDLGQGAPQLYWLCITFLILDVVFVVICVAVACLIGVAVCFCLPCIIAILYALTDQEGATQEDIDRLAKYKFRMLGDYEKENGEVQPSFGGVMIECGTDTPTERALSQDDARAHGSACGSFVLLNFNRVTYLNACMLHGSLVKRWLIFNMWSTKPTCHLGRLIKDGKKPGSSWPWTYHGPIGPVVDGSVSEHPDPSRVWDGSERWIRIRDPPWTSGI</sequence>
<evidence type="ECO:0000256" key="1">
    <source>
        <dbReference type="ARBA" id="ARBA00000900"/>
    </source>
</evidence>
<protein>
    <recommendedName>
        <fullName evidence="3">RING-type E3 ubiquitin transferase</fullName>
        <ecNumber evidence="3">2.3.2.27</ecNumber>
    </recommendedName>
</protein>
<evidence type="ECO:0000256" key="8">
    <source>
        <dbReference type="ARBA" id="ARBA00022786"/>
    </source>
</evidence>
<evidence type="ECO:0000256" key="4">
    <source>
        <dbReference type="ARBA" id="ARBA00022679"/>
    </source>
</evidence>
<feature type="transmembrane region" description="Helical" evidence="13">
    <location>
        <begin position="91"/>
        <end position="112"/>
    </location>
</feature>
<dbReference type="EMBL" id="JAXIOK010000022">
    <property type="protein sequence ID" value="KAK4744625.1"/>
    <property type="molecule type" value="Genomic_DNA"/>
</dbReference>
<gene>
    <name evidence="14" type="ORF">SAY87_010937</name>
</gene>
<dbReference type="AlphaFoldDB" id="A0AAN7JIP2"/>
<accession>A0AAN7JIP2</accession>
<evidence type="ECO:0000256" key="12">
    <source>
        <dbReference type="SAM" id="MobiDB-lite"/>
    </source>
</evidence>
<dbReference type="GO" id="GO:0016020">
    <property type="term" value="C:membrane"/>
    <property type="evidence" value="ECO:0007669"/>
    <property type="project" value="UniProtKB-SubCell"/>
</dbReference>
<evidence type="ECO:0000256" key="11">
    <source>
        <dbReference type="ARBA" id="ARBA00023136"/>
    </source>
</evidence>
<feature type="transmembrane region" description="Helical" evidence="13">
    <location>
        <begin position="124"/>
        <end position="144"/>
    </location>
</feature>
<organism evidence="14 15">
    <name type="scientific">Trapa incisa</name>
    <dbReference type="NCBI Taxonomy" id="236973"/>
    <lineage>
        <taxon>Eukaryota</taxon>
        <taxon>Viridiplantae</taxon>
        <taxon>Streptophyta</taxon>
        <taxon>Embryophyta</taxon>
        <taxon>Tracheophyta</taxon>
        <taxon>Spermatophyta</taxon>
        <taxon>Magnoliopsida</taxon>
        <taxon>eudicotyledons</taxon>
        <taxon>Gunneridae</taxon>
        <taxon>Pentapetalae</taxon>
        <taxon>rosids</taxon>
        <taxon>malvids</taxon>
        <taxon>Myrtales</taxon>
        <taxon>Lythraceae</taxon>
        <taxon>Trapa</taxon>
    </lineage>
</organism>
<keyword evidence="10 13" id="KW-1133">Transmembrane helix</keyword>
<comment type="catalytic activity">
    <reaction evidence="1">
        <text>S-ubiquitinyl-[E2 ubiquitin-conjugating enzyme]-L-cysteine + [acceptor protein]-L-lysine = [E2 ubiquitin-conjugating enzyme]-L-cysteine + N(6)-ubiquitinyl-[acceptor protein]-L-lysine.</text>
        <dbReference type="EC" id="2.3.2.27"/>
    </reaction>
</comment>
<dbReference type="GO" id="GO:0008270">
    <property type="term" value="F:zinc ion binding"/>
    <property type="evidence" value="ECO:0007669"/>
    <property type="project" value="UniProtKB-KW"/>
</dbReference>
<dbReference type="GO" id="GO:0016567">
    <property type="term" value="P:protein ubiquitination"/>
    <property type="evidence" value="ECO:0007669"/>
    <property type="project" value="TreeGrafter"/>
</dbReference>
<evidence type="ECO:0000313" key="15">
    <source>
        <dbReference type="Proteomes" id="UP001345219"/>
    </source>
</evidence>
<keyword evidence="11 13" id="KW-0472">Membrane</keyword>
<keyword evidence="15" id="KW-1185">Reference proteome</keyword>
<dbReference type="PANTHER" id="PTHR45977:SF42">
    <property type="entry name" value="RING_U-BOX SUPERFAMILY PROTEIN"/>
    <property type="match status" value="1"/>
</dbReference>
<keyword evidence="4" id="KW-0808">Transferase</keyword>
<name>A0AAN7JIP2_9MYRT</name>
<proteinExistence type="predicted"/>
<evidence type="ECO:0000256" key="9">
    <source>
        <dbReference type="ARBA" id="ARBA00022833"/>
    </source>
</evidence>
<reference evidence="14 15" key="1">
    <citation type="journal article" date="2023" name="Hortic Res">
        <title>Pangenome of water caltrop reveals structural variations and asymmetric subgenome divergence after allopolyploidization.</title>
        <authorList>
            <person name="Zhang X."/>
            <person name="Chen Y."/>
            <person name="Wang L."/>
            <person name="Yuan Y."/>
            <person name="Fang M."/>
            <person name="Shi L."/>
            <person name="Lu R."/>
            <person name="Comes H.P."/>
            <person name="Ma Y."/>
            <person name="Chen Y."/>
            <person name="Huang G."/>
            <person name="Zhou Y."/>
            <person name="Zheng Z."/>
            <person name="Qiu Y."/>
        </authorList>
    </citation>
    <scope>NUCLEOTIDE SEQUENCE [LARGE SCALE GENOMIC DNA]</scope>
    <source>
        <tissue evidence="14">Roots</tissue>
    </source>
</reference>
<evidence type="ECO:0000313" key="14">
    <source>
        <dbReference type="EMBL" id="KAK4744625.1"/>
    </source>
</evidence>
<evidence type="ECO:0000256" key="7">
    <source>
        <dbReference type="ARBA" id="ARBA00022771"/>
    </source>
</evidence>
<dbReference type="GO" id="GO:0061630">
    <property type="term" value="F:ubiquitin protein ligase activity"/>
    <property type="evidence" value="ECO:0007669"/>
    <property type="project" value="UniProtKB-EC"/>
</dbReference>
<dbReference type="PANTHER" id="PTHR45977">
    <property type="entry name" value="TARGET OF ERK KINASE MPK-1"/>
    <property type="match status" value="1"/>
</dbReference>
<keyword evidence="7" id="KW-0863">Zinc-finger</keyword>
<keyword evidence="9" id="KW-0862">Zinc</keyword>
<dbReference type="GO" id="GO:0006511">
    <property type="term" value="P:ubiquitin-dependent protein catabolic process"/>
    <property type="evidence" value="ECO:0007669"/>
    <property type="project" value="TreeGrafter"/>
</dbReference>
<evidence type="ECO:0000256" key="2">
    <source>
        <dbReference type="ARBA" id="ARBA00004141"/>
    </source>
</evidence>
<comment type="caution">
    <text evidence="14">The sequence shown here is derived from an EMBL/GenBank/DDBJ whole genome shotgun (WGS) entry which is preliminary data.</text>
</comment>